<keyword evidence="2" id="KW-0812">Transmembrane</keyword>
<keyword evidence="5" id="KW-1185">Reference proteome</keyword>
<dbReference type="GO" id="GO:0005886">
    <property type="term" value="C:plasma membrane"/>
    <property type="evidence" value="ECO:0007669"/>
    <property type="project" value="TreeGrafter"/>
</dbReference>
<keyword evidence="2" id="KW-1133">Transmembrane helix</keyword>
<feature type="domain" description="DUF218" evidence="3">
    <location>
        <begin position="83"/>
        <end position="222"/>
    </location>
</feature>
<keyword evidence="2" id="KW-0472">Membrane</keyword>
<evidence type="ECO:0000256" key="2">
    <source>
        <dbReference type="SAM" id="Phobius"/>
    </source>
</evidence>
<feature type="transmembrane region" description="Helical" evidence="2">
    <location>
        <begin position="44"/>
        <end position="68"/>
    </location>
</feature>
<protein>
    <submittedName>
        <fullName evidence="4">Uncharacterized SAM-binding protein YcdF, DUF218 family</fullName>
    </submittedName>
</protein>
<dbReference type="PANTHER" id="PTHR30336">
    <property type="entry name" value="INNER MEMBRANE PROTEIN, PROBABLE PERMEASE"/>
    <property type="match status" value="1"/>
</dbReference>
<dbReference type="InterPro" id="IPR003848">
    <property type="entry name" value="DUF218"/>
</dbReference>
<evidence type="ECO:0000313" key="5">
    <source>
        <dbReference type="Proteomes" id="UP000186406"/>
    </source>
</evidence>
<dbReference type="EMBL" id="FRXO01000005">
    <property type="protein sequence ID" value="SHO65984.1"/>
    <property type="molecule type" value="Genomic_DNA"/>
</dbReference>
<sequence>MAVVDQHSGATAPRGGESLSPTPDRTGDGRTRPRRSRLRTTLRVASLTLAVLVVVGVTAVAIDFLHFVQTVATAERPQDSKADAIVVLTGGADRIPGGLDLLREGRAERMLISGVGRRVTENALIARAPDVAGFADCCIDLGREAADTIGNAAEARKWAEERGFHSLFVVTSTYHIPRTLAEFGAALPGRQLIPYPVPDPGIHLDHWYDRPKTVRVLVREYFKYLMVRLRLGAERIGLVSTANASPHLPPASPNPS</sequence>
<evidence type="ECO:0000259" key="3">
    <source>
        <dbReference type="Pfam" id="PF02698"/>
    </source>
</evidence>
<dbReference type="STRING" id="1123029.SAMN02745172_02633"/>
<dbReference type="Gene3D" id="3.40.50.620">
    <property type="entry name" value="HUPs"/>
    <property type="match status" value="1"/>
</dbReference>
<organism evidence="4 5">
    <name type="scientific">Pseudoxanthobacter soli DSM 19599</name>
    <dbReference type="NCBI Taxonomy" id="1123029"/>
    <lineage>
        <taxon>Bacteria</taxon>
        <taxon>Pseudomonadati</taxon>
        <taxon>Pseudomonadota</taxon>
        <taxon>Alphaproteobacteria</taxon>
        <taxon>Hyphomicrobiales</taxon>
        <taxon>Segnochrobactraceae</taxon>
        <taxon>Pseudoxanthobacter</taxon>
    </lineage>
</organism>
<accession>A0A1M7ZM43</accession>
<dbReference type="Pfam" id="PF02698">
    <property type="entry name" value="DUF218"/>
    <property type="match status" value="1"/>
</dbReference>
<gene>
    <name evidence="4" type="ORF">SAMN02745172_02633</name>
</gene>
<dbReference type="InterPro" id="IPR051599">
    <property type="entry name" value="Cell_Envelope_Assoc"/>
</dbReference>
<evidence type="ECO:0000313" key="4">
    <source>
        <dbReference type="EMBL" id="SHO65984.1"/>
    </source>
</evidence>
<dbReference type="InterPro" id="IPR014729">
    <property type="entry name" value="Rossmann-like_a/b/a_fold"/>
</dbReference>
<feature type="region of interest" description="Disordered" evidence="1">
    <location>
        <begin position="1"/>
        <end position="36"/>
    </location>
</feature>
<dbReference type="Proteomes" id="UP000186406">
    <property type="component" value="Unassembled WGS sequence"/>
</dbReference>
<proteinExistence type="predicted"/>
<dbReference type="CDD" id="cd06259">
    <property type="entry name" value="YdcF-like"/>
    <property type="match status" value="1"/>
</dbReference>
<dbReference type="AlphaFoldDB" id="A0A1M7ZM43"/>
<evidence type="ECO:0000256" key="1">
    <source>
        <dbReference type="SAM" id="MobiDB-lite"/>
    </source>
</evidence>
<dbReference type="PANTHER" id="PTHR30336:SF4">
    <property type="entry name" value="ENVELOPE BIOGENESIS FACTOR ELYC"/>
    <property type="match status" value="1"/>
</dbReference>
<reference evidence="4 5" key="1">
    <citation type="submission" date="2016-12" db="EMBL/GenBank/DDBJ databases">
        <authorList>
            <person name="Song W.-J."/>
            <person name="Kurnit D.M."/>
        </authorList>
    </citation>
    <scope>NUCLEOTIDE SEQUENCE [LARGE SCALE GENOMIC DNA]</scope>
    <source>
        <strain evidence="4 5">DSM 19599</strain>
    </source>
</reference>
<name>A0A1M7ZM43_9HYPH</name>
<dbReference type="GO" id="GO:0000270">
    <property type="term" value="P:peptidoglycan metabolic process"/>
    <property type="evidence" value="ECO:0007669"/>
    <property type="project" value="TreeGrafter"/>
</dbReference>
<dbReference type="GO" id="GO:0043164">
    <property type="term" value="P:Gram-negative-bacterium-type cell wall biogenesis"/>
    <property type="evidence" value="ECO:0007669"/>
    <property type="project" value="TreeGrafter"/>
</dbReference>